<dbReference type="AlphaFoldDB" id="A0A6J6JH87"/>
<proteinExistence type="predicted"/>
<accession>A0A6J6JH87</accession>
<reference evidence="1" key="1">
    <citation type="submission" date="2020-05" db="EMBL/GenBank/DDBJ databases">
        <authorList>
            <person name="Chiriac C."/>
            <person name="Salcher M."/>
            <person name="Ghai R."/>
            <person name="Kavagutti S V."/>
        </authorList>
    </citation>
    <scope>NUCLEOTIDE SEQUENCE</scope>
</reference>
<name>A0A6J6JH87_9ZZZZ</name>
<gene>
    <name evidence="1" type="ORF">UFOPK2000_01022</name>
</gene>
<sequence length="152" mass="16760">MKLLDLFDRNIFGHVDGLGNGARDERLHSTHHADVTAVMDGVVAHRAGEHWNVFGLDVWRTKDRHVLVDVGNDFFDLRIGVTELGEGTRNRLVDDRHGAAANKLLHLDQTKVGLNTGGVAIHHEADGAGRCKHRCLRVTHTNFSGEFTCGVP</sequence>
<protein>
    <submittedName>
        <fullName evidence="1">Unannotated protein</fullName>
    </submittedName>
</protein>
<evidence type="ECO:0000313" key="1">
    <source>
        <dbReference type="EMBL" id="CAB4635975.1"/>
    </source>
</evidence>
<dbReference type="EMBL" id="CAEZVK010000110">
    <property type="protein sequence ID" value="CAB4635975.1"/>
    <property type="molecule type" value="Genomic_DNA"/>
</dbReference>
<organism evidence="1">
    <name type="scientific">freshwater metagenome</name>
    <dbReference type="NCBI Taxonomy" id="449393"/>
    <lineage>
        <taxon>unclassified sequences</taxon>
        <taxon>metagenomes</taxon>
        <taxon>ecological metagenomes</taxon>
    </lineage>
</organism>